<keyword evidence="1" id="KW-0472">Membrane</keyword>
<feature type="transmembrane region" description="Helical" evidence="1">
    <location>
        <begin position="69"/>
        <end position="85"/>
    </location>
</feature>
<dbReference type="Proteomes" id="UP000035100">
    <property type="component" value="Unassembled WGS sequence"/>
</dbReference>
<evidence type="ECO:0000313" key="3">
    <source>
        <dbReference type="Proteomes" id="UP000035100"/>
    </source>
</evidence>
<feature type="transmembrane region" description="Helical" evidence="1">
    <location>
        <begin position="15"/>
        <end position="39"/>
    </location>
</feature>
<feature type="transmembrane region" description="Helical" evidence="1">
    <location>
        <begin position="97"/>
        <end position="116"/>
    </location>
</feature>
<dbReference type="eggNOG" id="COG4993">
    <property type="taxonomic scope" value="Bacteria"/>
</dbReference>
<proteinExistence type="predicted"/>
<name>A0A0D0QDJ1_9RHOB</name>
<keyword evidence="1" id="KW-0812">Transmembrane</keyword>
<dbReference type="OrthoDB" id="9794322at2"/>
<comment type="caution">
    <text evidence="2">The sequence shown here is derived from an EMBL/GenBank/DDBJ whole genome shotgun (WGS) entry which is preliminary data.</text>
</comment>
<sequence>MVAHSTTTVPRHRNWAVTILGWVCVLLGLLLLAGGVWLIVLGGSWYYALAGIGLIATGLLLTRQHMAAVWVYLVTWLGTVAWAWWEVGDDWWMQVPRLLAPTLILILVLLCLPALYRRGR</sequence>
<dbReference type="EMBL" id="AONG01000005">
    <property type="protein sequence ID" value="KIQ70402.1"/>
    <property type="molecule type" value="Genomic_DNA"/>
</dbReference>
<evidence type="ECO:0000313" key="2">
    <source>
        <dbReference type="EMBL" id="KIQ70402.1"/>
    </source>
</evidence>
<gene>
    <name evidence="2" type="ORF">Wenmar_00778</name>
</gene>
<keyword evidence="3" id="KW-1185">Reference proteome</keyword>
<keyword evidence="1" id="KW-1133">Transmembrane helix</keyword>
<organism evidence="2 3">
    <name type="scientific">Wenxinia marina DSM 24838</name>
    <dbReference type="NCBI Taxonomy" id="1123501"/>
    <lineage>
        <taxon>Bacteria</taxon>
        <taxon>Pseudomonadati</taxon>
        <taxon>Pseudomonadota</taxon>
        <taxon>Alphaproteobacteria</taxon>
        <taxon>Rhodobacterales</taxon>
        <taxon>Roseobacteraceae</taxon>
        <taxon>Wenxinia</taxon>
    </lineage>
</organism>
<protein>
    <recommendedName>
        <fullName evidence="4">Glucose dehydrogenase</fullName>
    </recommendedName>
</protein>
<dbReference type="STRING" id="1123501.Wenmar_00778"/>
<evidence type="ECO:0000256" key="1">
    <source>
        <dbReference type="SAM" id="Phobius"/>
    </source>
</evidence>
<feature type="transmembrane region" description="Helical" evidence="1">
    <location>
        <begin position="45"/>
        <end position="62"/>
    </location>
</feature>
<dbReference type="RefSeq" id="WP_018304146.1">
    <property type="nucleotide sequence ID" value="NZ_KB902312.1"/>
</dbReference>
<evidence type="ECO:0008006" key="4">
    <source>
        <dbReference type="Google" id="ProtNLM"/>
    </source>
</evidence>
<reference evidence="2 3" key="1">
    <citation type="submission" date="2013-01" db="EMBL/GenBank/DDBJ databases">
        <authorList>
            <person name="Fiebig A."/>
            <person name="Goeker M."/>
            <person name="Klenk H.-P.P."/>
        </authorList>
    </citation>
    <scope>NUCLEOTIDE SEQUENCE [LARGE SCALE GENOMIC DNA]</scope>
    <source>
        <strain evidence="2 3">DSM 24838</strain>
    </source>
</reference>
<accession>A0A0D0QDJ1</accession>
<dbReference type="AlphaFoldDB" id="A0A0D0QDJ1"/>